<feature type="region of interest" description="Disordered" evidence="1">
    <location>
        <begin position="149"/>
        <end position="168"/>
    </location>
</feature>
<dbReference type="InterPro" id="IPR052342">
    <property type="entry name" value="MCH/BMMD"/>
</dbReference>
<evidence type="ECO:0000256" key="1">
    <source>
        <dbReference type="SAM" id="MobiDB-lite"/>
    </source>
</evidence>
<organism evidence="3 4">
    <name type="scientific">Acidiphilium iwatense</name>
    <dbReference type="NCBI Taxonomy" id="768198"/>
    <lineage>
        <taxon>Bacteria</taxon>
        <taxon>Pseudomonadati</taxon>
        <taxon>Pseudomonadota</taxon>
        <taxon>Alphaproteobacteria</taxon>
        <taxon>Acetobacterales</taxon>
        <taxon>Acidocellaceae</taxon>
        <taxon>Acidiphilium</taxon>
    </lineage>
</organism>
<dbReference type="EMBL" id="JAKGBZ010000006">
    <property type="protein sequence ID" value="MCF3945978.1"/>
    <property type="molecule type" value="Genomic_DNA"/>
</dbReference>
<dbReference type="PANTHER" id="PTHR43664:SF1">
    <property type="entry name" value="BETA-METHYLMALYL-COA DEHYDRATASE"/>
    <property type="match status" value="1"/>
</dbReference>
<evidence type="ECO:0000313" key="4">
    <source>
        <dbReference type="Proteomes" id="UP001521209"/>
    </source>
</evidence>
<dbReference type="RefSeq" id="WP_235703210.1">
    <property type="nucleotide sequence ID" value="NZ_JAKGBZ010000006.1"/>
</dbReference>
<feature type="domain" description="MaoC-like" evidence="2">
    <location>
        <begin position="23"/>
        <end position="119"/>
    </location>
</feature>
<dbReference type="Gene3D" id="3.10.129.10">
    <property type="entry name" value="Hotdog Thioesterase"/>
    <property type="match status" value="1"/>
</dbReference>
<dbReference type="Pfam" id="PF01575">
    <property type="entry name" value="MaoC_dehydratas"/>
    <property type="match status" value="1"/>
</dbReference>
<name>A0ABS9DV22_9PROT</name>
<dbReference type="PANTHER" id="PTHR43664">
    <property type="entry name" value="MONOAMINE OXIDASE-RELATED"/>
    <property type="match status" value="1"/>
</dbReference>
<reference evidence="3 4" key="1">
    <citation type="submission" date="2022-01" db="EMBL/GenBank/DDBJ databases">
        <authorList>
            <person name="Won M."/>
            <person name="Kim S.-J."/>
            <person name="Kwon S.-W."/>
        </authorList>
    </citation>
    <scope>NUCLEOTIDE SEQUENCE [LARGE SCALE GENOMIC DNA]</scope>
    <source>
        <strain evidence="3 4">KCTC 23505</strain>
    </source>
</reference>
<dbReference type="SUPFAM" id="SSF54637">
    <property type="entry name" value="Thioesterase/thiol ester dehydrase-isomerase"/>
    <property type="match status" value="1"/>
</dbReference>
<sequence>MIADDTLPVRYFEDFAPGQIATTGEVAVTEADMIRFATEFDPQPMHTDPEAAQAITGGLIASGWHTASLTMRLLITGRGYRPAPGTLGLGFEELRWHRPVRPGDRLRLQVELLATRASATRPDQGIITSRFTTLNQRDEIVQTMTSSAMVPRRPVTDQADLDTARSVS</sequence>
<proteinExistence type="predicted"/>
<dbReference type="InterPro" id="IPR029069">
    <property type="entry name" value="HotDog_dom_sf"/>
</dbReference>
<protein>
    <submittedName>
        <fullName evidence="3">MaoC family dehydratase</fullName>
    </submittedName>
</protein>
<comment type="caution">
    <text evidence="3">The sequence shown here is derived from an EMBL/GenBank/DDBJ whole genome shotgun (WGS) entry which is preliminary data.</text>
</comment>
<gene>
    <name evidence="3" type="ORF">L2A60_04665</name>
</gene>
<dbReference type="Proteomes" id="UP001521209">
    <property type="component" value="Unassembled WGS sequence"/>
</dbReference>
<dbReference type="InterPro" id="IPR002539">
    <property type="entry name" value="MaoC-like_dom"/>
</dbReference>
<keyword evidence="4" id="KW-1185">Reference proteome</keyword>
<dbReference type="CDD" id="cd03454">
    <property type="entry name" value="YdeM"/>
    <property type="match status" value="1"/>
</dbReference>
<accession>A0ABS9DV22</accession>
<evidence type="ECO:0000313" key="3">
    <source>
        <dbReference type="EMBL" id="MCF3945978.1"/>
    </source>
</evidence>
<evidence type="ECO:0000259" key="2">
    <source>
        <dbReference type="Pfam" id="PF01575"/>
    </source>
</evidence>